<dbReference type="EMBL" id="CP001624">
    <property type="protein sequence ID" value="ACS59920.1"/>
    <property type="molecule type" value="Genomic_DNA"/>
</dbReference>
<accession>C6B762</accession>
<proteinExistence type="predicted"/>
<keyword evidence="2" id="KW-0614">Plasmid</keyword>
<evidence type="ECO:0000313" key="3">
    <source>
        <dbReference type="Proteomes" id="UP000002256"/>
    </source>
</evidence>
<dbReference type="HOGENOM" id="CLU_166775_0_0_5"/>
<evidence type="ECO:0000313" key="2">
    <source>
        <dbReference type="EMBL" id="ACS59920.1"/>
    </source>
</evidence>
<evidence type="ECO:0000256" key="1">
    <source>
        <dbReference type="SAM" id="Phobius"/>
    </source>
</evidence>
<dbReference type="KEGG" id="rlg:Rleg_6887"/>
<keyword evidence="1" id="KW-0472">Membrane</keyword>
<name>C6B762_RHILS</name>
<protein>
    <recommendedName>
        <fullName evidence="4">Succinoglycan biosynthesis protein exoi</fullName>
    </recommendedName>
</protein>
<keyword evidence="1" id="KW-1133">Transmembrane helix</keyword>
<dbReference type="Proteomes" id="UP000002256">
    <property type="component" value="Plasmid pR132502"/>
</dbReference>
<reference evidence="2 3" key="1">
    <citation type="journal article" date="2010" name="Stand. Genomic Sci.">
        <title>Complete genome sequence of Rhizobium leguminosarum bv. trifolii strain WSM1325, an effective microsymbiont of annual Mediterranean clovers.</title>
        <authorList>
            <person name="Reeve W."/>
            <person name="O'Hara G."/>
            <person name="Chain P."/>
            <person name="Ardley J."/>
            <person name="Brau L."/>
            <person name="Nandesena K."/>
            <person name="Tiwari R."/>
            <person name="Copeland A."/>
            <person name="Nolan M."/>
            <person name="Han C."/>
            <person name="Brettin T."/>
            <person name="Land M."/>
            <person name="Ovchinikova G."/>
            <person name="Ivanova N."/>
            <person name="Mavromatis K."/>
            <person name="Markowitz V."/>
            <person name="Kyrpides N."/>
            <person name="Melino V."/>
            <person name="Denton M."/>
            <person name="Yates R."/>
            <person name="Howieson J."/>
        </authorList>
    </citation>
    <scope>NUCLEOTIDE SEQUENCE [LARGE SCALE GENOMIC DNA]</scope>
    <source>
        <strain evidence="3">WSM1325</strain>
        <plasmid evidence="3">Plasmid pR132502</plasmid>
    </source>
</reference>
<organism evidence="2 3">
    <name type="scientific">Rhizobium leguminosarum bv. trifolii (strain WSM1325)</name>
    <dbReference type="NCBI Taxonomy" id="395491"/>
    <lineage>
        <taxon>Bacteria</taxon>
        <taxon>Pseudomonadati</taxon>
        <taxon>Pseudomonadota</taxon>
        <taxon>Alphaproteobacteria</taxon>
        <taxon>Hyphomicrobiales</taxon>
        <taxon>Rhizobiaceae</taxon>
        <taxon>Rhizobium/Agrobacterium group</taxon>
        <taxon>Rhizobium</taxon>
    </lineage>
</organism>
<gene>
    <name evidence="2" type="ordered locus">Rleg_6887</name>
</gene>
<sequence>MPTHRSFSPRYTTKKRARPRFTMEAFYLAIIGAGVAGYLGVEAAANGASFANRGVGCTIKGNVSIGSHERIYHLPGQEYYEKTNISPRYGERWFCSEAEARAAGWRRARR</sequence>
<keyword evidence="1" id="KW-0812">Transmembrane</keyword>
<geneLocation type="plasmid" evidence="2 3">
    <name>pR132502</name>
</geneLocation>
<dbReference type="AlphaFoldDB" id="C6B762"/>
<evidence type="ECO:0008006" key="4">
    <source>
        <dbReference type="Google" id="ProtNLM"/>
    </source>
</evidence>
<feature type="transmembrane region" description="Helical" evidence="1">
    <location>
        <begin position="21"/>
        <end position="41"/>
    </location>
</feature>